<dbReference type="SUPFAM" id="SSF56601">
    <property type="entry name" value="beta-lactamase/transpeptidase-like"/>
    <property type="match status" value="1"/>
</dbReference>
<dbReference type="GO" id="GO:0006508">
    <property type="term" value="P:proteolysis"/>
    <property type="evidence" value="ECO:0007669"/>
    <property type="project" value="UniProtKB-KW"/>
</dbReference>
<comment type="pathway">
    <text evidence="2">Cell wall biogenesis; peptidoglycan biosynthesis.</text>
</comment>
<dbReference type="GO" id="GO:0008360">
    <property type="term" value="P:regulation of cell shape"/>
    <property type="evidence" value="ECO:0007669"/>
    <property type="project" value="UniProtKB-KW"/>
</dbReference>
<keyword evidence="5 17" id="KW-0121">Carboxypeptidase</keyword>
<gene>
    <name evidence="17" type="primary">dacF</name>
    <name evidence="17" type="ORF">COEU31_02150</name>
</gene>
<dbReference type="GO" id="GO:0009002">
    <property type="term" value="F:serine-type D-Ala-D-Ala carboxypeptidase activity"/>
    <property type="evidence" value="ECO:0007669"/>
    <property type="project" value="UniProtKB-EC"/>
</dbReference>
<dbReference type="InterPro" id="IPR012907">
    <property type="entry name" value="Peptidase_S11_C"/>
</dbReference>
<comment type="similarity">
    <text evidence="3 15">Belongs to the peptidase S11 family.</text>
</comment>
<keyword evidence="9" id="KW-0133">Cell shape</keyword>
<keyword evidence="6" id="KW-0645">Protease</keyword>
<name>A0AAI9NXG9_9FIRM</name>
<organism evidence="17 18">
    <name type="scientific">Coprococcus eutactus</name>
    <dbReference type="NCBI Taxonomy" id="33043"/>
    <lineage>
        <taxon>Bacteria</taxon>
        <taxon>Bacillati</taxon>
        <taxon>Bacillota</taxon>
        <taxon>Clostridia</taxon>
        <taxon>Lachnospirales</taxon>
        <taxon>Lachnospiraceae</taxon>
        <taxon>Coprococcus</taxon>
    </lineage>
</organism>
<dbReference type="InterPro" id="IPR012338">
    <property type="entry name" value="Beta-lactam/transpept-like"/>
</dbReference>
<dbReference type="PANTHER" id="PTHR21581">
    <property type="entry name" value="D-ALANYL-D-ALANINE CARBOXYPEPTIDASE"/>
    <property type="match status" value="1"/>
</dbReference>
<dbReference type="EC" id="3.4.16.4" evidence="4"/>
<comment type="caution">
    <text evidence="17">The sequence shown here is derived from an EMBL/GenBank/DDBJ whole genome shotgun (WGS) entry which is preliminary data.</text>
</comment>
<evidence type="ECO:0000259" key="16">
    <source>
        <dbReference type="SMART" id="SM00936"/>
    </source>
</evidence>
<reference evidence="17" key="1">
    <citation type="submission" date="2020-06" db="EMBL/GenBank/DDBJ databases">
        <title>Characterization of fructooligosaccharide metabolism and fructooligosaccharide-degrading enzymes in human commensal butyrate producers.</title>
        <authorList>
            <person name="Tanno H."/>
            <person name="Fujii T."/>
            <person name="Hirano K."/>
            <person name="Maeno S."/>
            <person name="Tonozuka T."/>
            <person name="Sakamoto M."/>
            <person name="Ohkuma M."/>
            <person name="Tochio T."/>
            <person name="Endo A."/>
        </authorList>
    </citation>
    <scope>NUCLEOTIDE SEQUENCE</scope>
    <source>
        <strain evidence="17">JCM 31265</strain>
    </source>
</reference>
<keyword evidence="10" id="KW-0573">Peptidoglycan synthesis</keyword>
<dbReference type="GO" id="GO:0071555">
    <property type="term" value="P:cell wall organization"/>
    <property type="evidence" value="ECO:0007669"/>
    <property type="project" value="UniProtKB-KW"/>
</dbReference>
<dbReference type="RefSeq" id="WP_055222681.1">
    <property type="nucleotide sequence ID" value="NZ_BLYL01000001.1"/>
</dbReference>
<feature type="active site" description="Acyl-ester intermediate" evidence="13">
    <location>
        <position position="88"/>
    </location>
</feature>
<dbReference type="Pfam" id="PF07943">
    <property type="entry name" value="PBP5_C"/>
    <property type="match status" value="1"/>
</dbReference>
<feature type="binding site" evidence="14">
    <location>
        <position position="258"/>
    </location>
    <ligand>
        <name>substrate</name>
    </ligand>
</feature>
<feature type="domain" description="Peptidase S11 D-Ala-D-Ala carboxypeptidase A C-terminal" evidence="16">
    <location>
        <begin position="311"/>
        <end position="398"/>
    </location>
</feature>
<evidence type="ECO:0000256" key="10">
    <source>
        <dbReference type="ARBA" id="ARBA00022984"/>
    </source>
</evidence>
<keyword evidence="7" id="KW-0732">Signal</keyword>
<dbReference type="InterPro" id="IPR001967">
    <property type="entry name" value="Peptidase_S11_N"/>
</dbReference>
<keyword evidence="8" id="KW-0378">Hydrolase</keyword>
<dbReference type="InterPro" id="IPR037167">
    <property type="entry name" value="Peptidase_S11_C_sf"/>
</dbReference>
<sequence>MLHFPDRKKMGRKKNIRRLSVITVLIFIIFANTNGTNLMVYAEEQTETQAADQTEVLEVESPSCILVEASTGQVLFEKNCDEAMAPASVTKVMTLLLAFEAIGAGQMTLDDIVTVSEHAASMGGSQCFFEAGEEQTVEDMIKCIIIASGNDAAVAMAEKVAGSEEAFVKKMNERAAELGMTNASFKNACGLDADGHKMSARDISIMSRELITKYPAIFDYSGIWMDSIIHKTRRGESQFDLVNTNKFLNMYTGATGLKTGFTNTAKYCMSATAERDGIQLIAVIMGADTKDIRNKDACRLLDYGYSMCQKYTDLNILQEKEISIDNGTESCVTIKTDSQFTGILLAGEHAEDVKKKLEMRDPLTAPVDSGEELGKMSYYIGERCIGSVPIYAAEKVDSMSMKYAFVKVLKLQFTY</sequence>
<dbReference type="SMART" id="SM00936">
    <property type="entry name" value="PBP5_C"/>
    <property type="match status" value="1"/>
</dbReference>
<evidence type="ECO:0000256" key="13">
    <source>
        <dbReference type="PIRSR" id="PIRSR618044-1"/>
    </source>
</evidence>
<dbReference type="Pfam" id="PF00768">
    <property type="entry name" value="Peptidase_S11"/>
    <property type="match status" value="1"/>
</dbReference>
<dbReference type="InterPro" id="IPR015956">
    <property type="entry name" value="Peniciliin-bd_prot_C_sf"/>
</dbReference>
<evidence type="ECO:0000256" key="15">
    <source>
        <dbReference type="RuleBase" id="RU004016"/>
    </source>
</evidence>
<evidence type="ECO:0000256" key="11">
    <source>
        <dbReference type="ARBA" id="ARBA00023316"/>
    </source>
</evidence>
<dbReference type="InterPro" id="IPR018044">
    <property type="entry name" value="Peptidase_S11"/>
</dbReference>
<evidence type="ECO:0000256" key="9">
    <source>
        <dbReference type="ARBA" id="ARBA00022960"/>
    </source>
</evidence>
<dbReference type="AlphaFoldDB" id="A0AAI9NXG9"/>
<evidence type="ECO:0000256" key="8">
    <source>
        <dbReference type="ARBA" id="ARBA00022801"/>
    </source>
</evidence>
<dbReference type="PANTHER" id="PTHR21581:SF6">
    <property type="entry name" value="TRAFFICKING PROTEIN PARTICLE COMPLEX SUBUNIT 12"/>
    <property type="match status" value="1"/>
</dbReference>
<dbReference type="PRINTS" id="PR00725">
    <property type="entry name" value="DADACBPTASE1"/>
</dbReference>
<evidence type="ECO:0000256" key="14">
    <source>
        <dbReference type="PIRSR" id="PIRSR618044-2"/>
    </source>
</evidence>
<evidence type="ECO:0000313" key="18">
    <source>
        <dbReference type="Proteomes" id="UP000660047"/>
    </source>
</evidence>
<evidence type="ECO:0000256" key="12">
    <source>
        <dbReference type="ARBA" id="ARBA00034000"/>
    </source>
</evidence>
<protein>
    <recommendedName>
        <fullName evidence="4">serine-type D-Ala-D-Ala carboxypeptidase</fullName>
        <ecNumber evidence="4">3.4.16.4</ecNumber>
    </recommendedName>
</protein>
<comment type="function">
    <text evidence="1">Removes C-terminal D-alanyl residues from sugar-peptide cell wall precursors.</text>
</comment>
<feature type="active site" evidence="13">
    <location>
        <position position="148"/>
    </location>
</feature>
<proteinExistence type="inferred from homology"/>
<dbReference type="EMBL" id="BLYL01000001">
    <property type="protein sequence ID" value="GFO93169.1"/>
    <property type="molecule type" value="Genomic_DNA"/>
</dbReference>
<dbReference type="GO" id="GO:0009252">
    <property type="term" value="P:peptidoglycan biosynthetic process"/>
    <property type="evidence" value="ECO:0007669"/>
    <property type="project" value="UniProtKB-KW"/>
</dbReference>
<evidence type="ECO:0000256" key="6">
    <source>
        <dbReference type="ARBA" id="ARBA00022670"/>
    </source>
</evidence>
<dbReference type="SUPFAM" id="SSF69189">
    <property type="entry name" value="Penicillin-binding protein associated domain"/>
    <property type="match status" value="1"/>
</dbReference>
<feature type="active site" description="Proton acceptor" evidence="13">
    <location>
        <position position="91"/>
    </location>
</feature>
<accession>A0AAI9NXG9</accession>
<evidence type="ECO:0000256" key="2">
    <source>
        <dbReference type="ARBA" id="ARBA00004752"/>
    </source>
</evidence>
<evidence type="ECO:0000256" key="7">
    <source>
        <dbReference type="ARBA" id="ARBA00022729"/>
    </source>
</evidence>
<evidence type="ECO:0000313" key="17">
    <source>
        <dbReference type="EMBL" id="GFO93169.1"/>
    </source>
</evidence>
<evidence type="ECO:0000256" key="3">
    <source>
        <dbReference type="ARBA" id="ARBA00007164"/>
    </source>
</evidence>
<dbReference type="Gene3D" id="3.40.710.10">
    <property type="entry name" value="DD-peptidase/beta-lactamase superfamily"/>
    <property type="match status" value="1"/>
</dbReference>
<dbReference type="Proteomes" id="UP000660047">
    <property type="component" value="Unassembled WGS sequence"/>
</dbReference>
<keyword evidence="11" id="KW-0961">Cell wall biogenesis/degradation</keyword>
<evidence type="ECO:0000256" key="5">
    <source>
        <dbReference type="ARBA" id="ARBA00022645"/>
    </source>
</evidence>
<evidence type="ECO:0000256" key="1">
    <source>
        <dbReference type="ARBA" id="ARBA00003217"/>
    </source>
</evidence>
<evidence type="ECO:0000256" key="4">
    <source>
        <dbReference type="ARBA" id="ARBA00012448"/>
    </source>
</evidence>
<comment type="catalytic activity">
    <reaction evidence="12">
        <text>Preferential cleavage: (Ac)2-L-Lys-D-Ala-|-D-Ala. Also transpeptidation of peptidyl-alanyl moieties that are N-acyl substituents of D-alanine.</text>
        <dbReference type="EC" id="3.4.16.4"/>
    </reaction>
</comment>
<dbReference type="Gene3D" id="2.60.410.10">
    <property type="entry name" value="D-Ala-D-Ala carboxypeptidase, C-terminal domain"/>
    <property type="match status" value="1"/>
</dbReference>